<dbReference type="EMBL" id="FNCQ01000006">
    <property type="protein sequence ID" value="SDG62961.1"/>
    <property type="molecule type" value="Genomic_DNA"/>
</dbReference>
<feature type="domain" description="Polysaccharide pyruvyl transferase" evidence="1">
    <location>
        <begin position="14"/>
        <end position="304"/>
    </location>
</feature>
<dbReference type="STRING" id="645274.SAMN04487901_106118"/>
<dbReference type="InterPro" id="IPR007345">
    <property type="entry name" value="Polysacch_pyruvyl_Trfase"/>
</dbReference>
<dbReference type="Pfam" id="PF04230">
    <property type="entry name" value="PS_pyruv_trans"/>
    <property type="match status" value="1"/>
</dbReference>
<dbReference type="Proteomes" id="UP000198779">
    <property type="component" value="Unassembled WGS sequence"/>
</dbReference>
<dbReference type="GO" id="GO:0016740">
    <property type="term" value="F:transferase activity"/>
    <property type="evidence" value="ECO:0007669"/>
    <property type="project" value="UniProtKB-KW"/>
</dbReference>
<gene>
    <name evidence="2" type="ORF">SAMN04487901_106118</name>
</gene>
<protein>
    <submittedName>
        <fullName evidence="2">Polysaccharide pyruvyl transferase</fullName>
    </submittedName>
</protein>
<reference evidence="3" key="1">
    <citation type="submission" date="2016-10" db="EMBL/GenBank/DDBJ databases">
        <authorList>
            <person name="Varghese N."/>
            <person name="Submissions S."/>
        </authorList>
    </citation>
    <scope>NUCLEOTIDE SEQUENCE [LARGE SCALE GENOMIC DNA]</scope>
    <source>
        <strain evidence="3">BP1-148</strain>
    </source>
</reference>
<keyword evidence="3" id="KW-1185">Reference proteome</keyword>
<proteinExistence type="predicted"/>
<name>A0A1G7VTQ1_9BACT</name>
<dbReference type="AlphaFoldDB" id="A0A1G7VTQ1"/>
<dbReference type="RefSeq" id="WP_091816728.1">
    <property type="nucleotide sequence ID" value="NZ_FNCQ01000006.1"/>
</dbReference>
<sequence length="367" mass="42206">MKRVAFITIHVGANFGSVLQTIATSEVIKRIGAEPLCVNYTPERVTMKKFWSFGHANLIKKALLFFWKLYALPNKLLNNRSYGGYLKKHCSLSSPIYIKDNFAEKCPKADVYMTGSDQVWNIKHNEGLDTHYFFEGIVGKKVSFASSIGYLDIGEKNREEYKRFLSEYSALSVREDSAVALLHELGLNAEQLLDPIFMLDKEEWVDFVSKNKSIEEPYILIYTPYNTVDKSVIFNHARFIAKKEGLKIVTFSWTYYKDKDADKTIRFANPGDFLNLIMGAEYVITNSFHGTAFSINLNKKFWVFLPSGFSSRITSVLSKFGLAERLVEEYKVSDNWDYNKSIDYKAVNLVLKKERENSFAFLEKAIL</sequence>
<accession>A0A1G7VTQ1</accession>
<evidence type="ECO:0000313" key="3">
    <source>
        <dbReference type="Proteomes" id="UP000198779"/>
    </source>
</evidence>
<evidence type="ECO:0000313" key="2">
    <source>
        <dbReference type="EMBL" id="SDG62961.1"/>
    </source>
</evidence>
<keyword evidence="2" id="KW-0808">Transferase</keyword>
<organism evidence="2 3">
    <name type="scientific">Prevotella communis</name>
    <dbReference type="NCBI Taxonomy" id="2913614"/>
    <lineage>
        <taxon>Bacteria</taxon>
        <taxon>Pseudomonadati</taxon>
        <taxon>Bacteroidota</taxon>
        <taxon>Bacteroidia</taxon>
        <taxon>Bacteroidales</taxon>
        <taxon>Prevotellaceae</taxon>
        <taxon>Prevotella</taxon>
    </lineage>
</organism>
<evidence type="ECO:0000259" key="1">
    <source>
        <dbReference type="Pfam" id="PF04230"/>
    </source>
</evidence>